<feature type="domain" description="UvrD-like helicase C-terminal" evidence="14">
    <location>
        <begin position="285"/>
        <end position="558"/>
    </location>
</feature>
<reference evidence="15 16" key="1">
    <citation type="submission" date="2019-02" db="EMBL/GenBank/DDBJ databases">
        <title>Deep-cultivation of Planctomycetes and their phenomic and genomic characterization uncovers novel biology.</title>
        <authorList>
            <person name="Wiegand S."/>
            <person name="Jogler M."/>
            <person name="Boedeker C."/>
            <person name="Pinto D."/>
            <person name="Vollmers J."/>
            <person name="Rivas-Marin E."/>
            <person name="Kohn T."/>
            <person name="Peeters S.H."/>
            <person name="Heuer A."/>
            <person name="Rast P."/>
            <person name="Oberbeckmann S."/>
            <person name="Bunk B."/>
            <person name="Jeske O."/>
            <person name="Meyerdierks A."/>
            <person name="Storesund J.E."/>
            <person name="Kallscheuer N."/>
            <person name="Luecker S."/>
            <person name="Lage O.M."/>
            <person name="Pohl T."/>
            <person name="Merkel B.J."/>
            <person name="Hornburger P."/>
            <person name="Mueller R.-W."/>
            <person name="Bruemmer F."/>
            <person name="Labrenz M."/>
            <person name="Spormann A.M."/>
            <person name="Op den Camp H."/>
            <person name="Overmann J."/>
            <person name="Amann R."/>
            <person name="Jetten M.S.M."/>
            <person name="Mascher T."/>
            <person name="Medema M.H."/>
            <person name="Devos D.P."/>
            <person name="Kaster A.-K."/>
            <person name="Ovreas L."/>
            <person name="Rohde M."/>
            <person name="Galperin M.Y."/>
            <person name="Jogler C."/>
        </authorList>
    </citation>
    <scope>NUCLEOTIDE SEQUENCE [LARGE SCALE GENOMIC DNA]</scope>
    <source>
        <strain evidence="15 16">Pla175</strain>
    </source>
</reference>
<dbReference type="PROSITE" id="PS51217">
    <property type="entry name" value="UVRD_HELICASE_CTER"/>
    <property type="match status" value="1"/>
</dbReference>
<dbReference type="EC" id="5.6.2.4" evidence="9"/>
<dbReference type="CDD" id="cd17932">
    <property type="entry name" value="DEXQc_UvrD"/>
    <property type="match status" value="1"/>
</dbReference>
<organism evidence="15 16">
    <name type="scientific">Pirellulimonas nuda</name>
    <dbReference type="NCBI Taxonomy" id="2528009"/>
    <lineage>
        <taxon>Bacteria</taxon>
        <taxon>Pseudomonadati</taxon>
        <taxon>Planctomycetota</taxon>
        <taxon>Planctomycetia</taxon>
        <taxon>Pirellulales</taxon>
        <taxon>Lacipirellulaceae</taxon>
        <taxon>Pirellulimonas</taxon>
    </lineage>
</organism>
<dbReference type="AlphaFoldDB" id="A0A518DEZ3"/>
<evidence type="ECO:0000313" key="16">
    <source>
        <dbReference type="Proteomes" id="UP000317429"/>
    </source>
</evidence>
<dbReference type="InterPro" id="IPR027417">
    <property type="entry name" value="P-loop_NTPase"/>
</dbReference>
<keyword evidence="16" id="KW-1185">Reference proteome</keyword>
<dbReference type="GO" id="GO:0033202">
    <property type="term" value="C:DNA helicase complex"/>
    <property type="evidence" value="ECO:0007669"/>
    <property type="project" value="TreeGrafter"/>
</dbReference>
<keyword evidence="2 12" id="KW-0547">Nucleotide-binding</keyword>
<evidence type="ECO:0000256" key="5">
    <source>
        <dbReference type="ARBA" id="ARBA00022840"/>
    </source>
</evidence>
<accession>A0A518DEZ3</accession>
<feature type="binding site" evidence="12">
    <location>
        <begin position="29"/>
        <end position="36"/>
    </location>
    <ligand>
        <name>ATP</name>
        <dbReference type="ChEBI" id="CHEBI:30616"/>
    </ligand>
</feature>
<dbReference type="RefSeq" id="WP_145287774.1">
    <property type="nucleotide sequence ID" value="NZ_CP036291.1"/>
</dbReference>
<gene>
    <name evidence="15" type="primary">pcrA_1</name>
    <name evidence="15" type="ORF">Pla175_34480</name>
</gene>
<sequence>MPSTKLTEGLNAAQAEAVLHVDGPLLILAGPGSGKTRVVTHRIAHLLEQGVPAHAILALTFTNKAAEEMRRRVGTLAPGQRVWLSTFHRFGAKLLRKYGDYVGLSPNFTIYDAGDARKTLKRVIEAQRLQTGGYTADRIGHAISDAKNKLITADKFKATSGRPISHVVAEAYPAYQRKLIESDAVDFDDLLLHVAQMLHDNPELRRELDRQFRYVLVDEYQDTNRAQYVILRALSVDYPNLAATGDPDQSIYGWRGADIKNILEFERDYPNVKVVRLEQNYRSTGLILQAADELIAHNTQRKQKRLFTEKGPGAPVRLAVYGDQDKEASGIARQIREAIDSGERRASDFAIFYRINALSRSIERALREARVPFQMVRGQEFFQRKEIKDVLAYCQLAANPRDDVAFERTVNTPARGIGKKTIDALAEHAYRTGSPMLEAARHADATGLPARTAKKVQAFVEIIDDVTRAVTGSVEELLGVVLDRTDYLEKLKATGDEEDQNRIENIQELLTDARQFDEQSDEGGLEEYLERAWLVNETDNWENDADKVTMMTLHAAKGLEFPVAYIVALEDGILPHERSLQDPNQLEEERRLAFVGITRAMQNLQLSYVARRDYRGQRRIAIPSSFLMEMPRGQMDVVREEVEVQLDTWDADPWDAEELEEWRQEPPPAPAKRLPVDIAGLMTTAAALADDSAEKALPRVSPEVFRQGMVVVHPEFGPGKIVALSGSGKGRKATIRFAKAGERRFVLAHSPVRPAQG</sequence>
<evidence type="ECO:0000256" key="6">
    <source>
        <dbReference type="ARBA" id="ARBA00023125"/>
    </source>
</evidence>
<comment type="similarity">
    <text evidence="1">Belongs to the helicase family. UvrD subfamily.</text>
</comment>
<evidence type="ECO:0000256" key="2">
    <source>
        <dbReference type="ARBA" id="ARBA00022741"/>
    </source>
</evidence>
<keyword evidence="3 12" id="KW-0378">Hydrolase</keyword>
<evidence type="ECO:0000259" key="14">
    <source>
        <dbReference type="PROSITE" id="PS51217"/>
    </source>
</evidence>
<dbReference type="Gene3D" id="3.40.50.300">
    <property type="entry name" value="P-loop containing nucleotide triphosphate hydrolases"/>
    <property type="match status" value="2"/>
</dbReference>
<keyword evidence="5 12" id="KW-0067">ATP-binding</keyword>
<dbReference type="InterPro" id="IPR014016">
    <property type="entry name" value="UvrD-like_ATP-bd"/>
</dbReference>
<dbReference type="Gene3D" id="1.10.486.10">
    <property type="entry name" value="PCRA, domain 4"/>
    <property type="match status" value="1"/>
</dbReference>
<evidence type="ECO:0000256" key="1">
    <source>
        <dbReference type="ARBA" id="ARBA00009922"/>
    </source>
</evidence>
<dbReference type="PROSITE" id="PS51198">
    <property type="entry name" value="UVRD_HELICASE_ATP_BIND"/>
    <property type="match status" value="1"/>
</dbReference>
<dbReference type="EMBL" id="CP036291">
    <property type="protein sequence ID" value="QDU90049.1"/>
    <property type="molecule type" value="Genomic_DNA"/>
</dbReference>
<dbReference type="GO" id="GO:0005524">
    <property type="term" value="F:ATP binding"/>
    <property type="evidence" value="ECO:0007669"/>
    <property type="project" value="UniProtKB-UniRule"/>
</dbReference>
<evidence type="ECO:0000256" key="10">
    <source>
        <dbReference type="ARBA" id="ARBA00034923"/>
    </source>
</evidence>
<keyword evidence="4 12" id="KW-0347">Helicase</keyword>
<dbReference type="PANTHER" id="PTHR11070:SF2">
    <property type="entry name" value="ATP-DEPENDENT DNA HELICASE SRS2"/>
    <property type="match status" value="1"/>
</dbReference>
<dbReference type="GO" id="GO:0005829">
    <property type="term" value="C:cytosol"/>
    <property type="evidence" value="ECO:0007669"/>
    <property type="project" value="TreeGrafter"/>
</dbReference>
<dbReference type="InterPro" id="IPR014017">
    <property type="entry name" value="DNA_helicase_UvrD-like_C"/>
</dbReference>
<dbReference type="GO" id="GO:0016887">
    <property type="term" value="F:ATP hydrolysis activity"/>
    <property type="evidence" value="ECO:0007669"/>
    <property type="project" value="RHEA"/>
</dbReference>
<evidence type="ECO:0000256" key="9">
    <source>
        <dbReference type="ARBA" id="ARBA00034808"/>
    </source>
</evidence>
<dbReference type="KEGG" id="pnd:Pla175_34480"/>
<proteinExistence type="inferred from homology"/>
<dbReference type="GO" id="GO:0043138">
    <property type="term" value="F:3'-5' DNA helicase activity"/>
    <property type="evidence" value="ECO:0007669"/>
    <property type="project" value="UniProtKB-EC"/>
</dbReference>
<dbReference type="FunFam" id="1.10.486.10:FF:000003">
    <property type="entry name" value="ATP-dependent DNA helicase"/>
    <property type="match status" value="1"/>
</dbReference>
<dbReference type="GO" id="GO:0000725">
    <property type="term" value="P:recombinational repair"/>
    <property type="evidence" value="ECO:0007669"/>
    <property type="project" value="TreeGrafter"/>
</dbReference>
<dbReference type="Pfam" id="PF13361">
    <property type="entry name" value="UvrD_C"/>
    <property type="match status" value="1"/>
</dbReference>
<evidence type="ECO:0000313" key="15">
    <source>
        <dbReference type="EMBL" id="QDU90049.1"/>
    </source>
</evidence>
<comment type="catalytic activity">
    <reaction evidence="11">
        <text>ATP + H2O = ADP + phosphate + H(+)</text>
        <dbReference type="Rhea" id="RHEA:13065"/>
        <dbReference type="ChEBI" id="CHEBI:15377"/>
        <dbReference type="ChEBI" id="CHEBI:15378"/>
        <dbReference type="ChEBI" id="CHEBI:30616"/>
        <dbReference type="ChEBI" id="CHEBI:43474"/>
        <dbReference type="ChEBI" id="CHEBI:456216"/>
        <dbReference type="EC" id="5.6.2.4"/>
    </reaction>
</comment>
<feature type="domain" description="UvrD-like helicase ATP-binding" evidence="13">
    <location>
        <begin position="8"/>
        <end position="284"/>
    </location>
</feature>
<evidence type="ECO:0000256" key="11">
    <source>
        <dbReference type="ARBA" id="ARBA00048988"/>
    </source>
</evidence>
<comment type="catalytic activity">
    <reaction evidence="8">
        <text>Couples ATP hydrolysis with the unwinding of duplex DNA by translocating in the 3'-5' direction.</text>
        <dbReference type="EC" id="5.6.2.4"/>
    </reaction>
</comment>
<dbReference type="InterPro" id="IPR013986">
    <property type="entry name" value="DExx_box_DNA_helicase_dom_sf"/>
</dbReference>
<dbReference type="OrthoDB" id="9810135at2"/>
<dbReference type="GO" id="GO:0003677">
    <property type="term" value="F:DNA binding"/>
    <property type="evidence" value="ECO:0007669"/>
    <property type="project" value="UniProtKB-KW"/>
</dbReference>
<dbReference type="InterPro" id="IPR000212">
    <property type="entry name" value="DNA_helicase_UvrD/REP"/>
</dbReference>
<dbReference type="Pfam" id="PF00580">
    <property type="entry name" value="UvrD-helicase"/>
    <property type="match status" value="1"/>
</dbReference>
<evidence type="ECO:0000256" key="8">
    <source>
        <dbReference type="ARBA" id="ARBA00034617"/>
    </source>
</evidence>
<evidence type="ECO:0000259" key="13">
    <source>
        <dbReference type="PROSITE" id="PS51198"/>
    </source>
</evidence>
<dbReference type="SUPFAM" id="SSF52540">
    <property type="entry name" value="P-loop containing nucleoside triphosphate hydrolases"/>
    <property type="match status" value="1"/>
</dbReference>
<dbReference type="PANTHER" id="PTHR11070">
    <property type="entry name" value="UVRD / RECB / PCRA DNA HELICASE FAMILY MEMBER"/>
    <property type="match status" value="1"/>
</dbReference>
<evidence type="ECO:0000256" key="3">
    <source>
        <dbReference type="ARBA" id="ARBA00022801"/>
    </source>
</evidence>
<name>A0A518DEZ3_9BACT</name>
<keyword evidence="7" id="KW-0413">Isomerase</keyword>
<protein>
    <recommendedName>
        <fullName evidence="9">DNA 3'-5' helicase</fullName>
        <ecNumber evidence="9">5.6.2.4</ecNumber>
    </recommendedName>
    <alternativeName>
        <fullName evidence="10">DNA 3'-5' helicase II</fullName>
    </alternativeName>
</protein>
<dbReference type="Proteomes" id="UP000317429">
    <property type="component" value="Chromosome"/>
</dbReference>
<evidence type="ECO:0000256" key="12">
    <source>
        <dbReference type="PROSITE-ProRule" id="PRU00560"/>
    </source>
</evidence>
<evidence type="ECO:0000256" key="4">
    <source>
        <dbReference type="ARBA" id="ARBA00022806"/>
    </source>
</evidence>
<evidence type="ECO:0000256" key="7">
    <source>
        <dbReference type="ARBA" id="ARBA00023235"/>
    </source>
</evidence>
<keyword evidence="6" id="KW-0238">DNA-binding</keyword>
<dbReference type="Gene3D" id="1.10.10.160">
    <property type="match status" value="1"/>
</dbReference>